<evidence type="ECO:0000313" key="5">
    <source>
        <dbReference type="EMBL" id="KDR85108.1"/>
    </source>
</evidence>
<dbReference type="GO" id="GO:0071013">
    <property type="term" value="C:catalytic step 2 spliceosome"/>
    <property type="evidence" value="ECO:0007669"/>
    <property type="project" value="TreeGrafter"/>
</dbReference>
<feature type="region of interest" description="Disordered" evidence="4">
    <location>
        <begin position="462"/>
        <end position="505"/>
    </location>
</feature>
<accession>A0A067U188</accession>
<dbReference type="STRING" id="685588.A0A067U188"/>
<reference evidence="6" key="1">
    <citation type="journal article" date="2014" name="Proc. Natl. Acad. Sci. U.S.A.">
        <title>Extensive sampling of basidiomycete genomes demonstrates inadequacy of the white-rot/brown-rot paradigm for wood decay fungi.</title>
        <authorList>
            <person name="Riley R."/>
            <person name="Salamov A.A."/>
            <person name="Brown D.W."/>
            <person name="Nagy L.G."/>
            <person name="Floudas D."/>
            <person name="Held B.W."/>
            <person name="Levasseur A."/>
            <person name="Lombard V."/>
            <person name="Morin E."/>
            <person name="Otillar R."/>
            <person name="Lindquist E.A."/>
            <person name="Sun H."/>
            <person name="LaButti K.M."/>
            <person name="Schmutz J."/>
            <person name="Jabbour D."/>
            <person name="Luo H."/>
            <person name="Baker S.E."/>
            <person name="Pisabarro A.G."/>
            <person name="Walton J.D."/>
            <person name="Blanchette R.A."/>
            <person name="Henrissat B."/>
            <person name="Martin F."/>
            <person name="Cullen D."/>
            <person name="Hibbett D.S."/>
            <person name="Grigoriev I.V."/>
        </authorList>
    </citation>
    <scope>NUCLEOTIDE SEQUENCE [LARGE SCALE GENOMIC DNA]</scope>
    <source>
        <strain evidence="6">CBS 339.88</strain>
    </source>
</reference>
<sequence>MQADSSSAPERSLNRQVVLEEEEYTEALSRIIARDFFPSLVHLDATNEYLDALQTRDPHLINASVRRLEEVSFTPATSRRGWGPSQTPSRTPYGLASETPVRGEPAQKRARYEADMTLDEFQARYTSEDNSSFTEILDEENRVRKERWGWAWNAQERVDNQQAKMIERRETMLIEPAKVTGVREKFLIEVPKPAALLTDGHEDTEGGEVKTDPQRERAVAVANLESSIEDMPLDVMAPQKDTRPAGVDGWKFKARNSLMFPPDADVSPYHPKRIPSEAEANPKVVNYASTRLTEHEHSVGDSKSLSAPPSPTRSRIDAAISGTPYRPSSPNERGFSLVPNLPSPTPAELGPTALRQLMTWGTLNSTPRIISQTGDPADLRTPFHIPDISTREAISHKLSDNASKSLRAKAEMLGSSSRTPRTKSTLLQKKGNMAPPSWTPRRTQAAGNLTPAARRLLQRTAMGTAASRRADAMEREAGWDLGVKGQEKDRDRVRWTPTPTPVSRR</sequence>
<feature type="compositionally biased region" description="Polar residues" evidence="4">
    <location>
        <begin position="414"/>
        <end position="427"/>
    </location>
</feature>
<organism evidence="5 6">
    <name type="scientific">Galerina marginata (strain CBS 339.88)</name>
    <dbReference type="NCBI Taxonomy" id="685588"/>
    <lineage>
        <taxon>Eukaryota</taxon>
        <taxon>Fungi</taxon>
        <taxon>Dikarya</taxon>
        <taxon>Basidiomycota</taxon>
        <taxon>Agaricomycotina</taxon>
        <taxon>Agaricomycetes</taxon>
        <taxon>Agaricomycetidae</taxon>
        <taxon>Agaricales</taxon>
        <taxon>Agaricineae</taxon>
        <taxon>Strophariaceae</taxon>
        <taxon>Galerina</taxon>
    </lineage>
</organism>
<dbReference type="Pfam" id="PF09751">
    <property type="entry name" value="Es2"/>
    <property type="match status" value="1"/>
</dbReference>
<dbReference type="PANTHER" id="PTHR12940:SF0">
    <property type="entry name" value="SPLICING FACTOR ESS-2 HOMOLOG"/>
    <property type="match status" value="1"/>
</dbReference>
<dbReference type="Proteomes" id="UP000027222">
    <property type="component" value="Unassembled WGS sequence"/>
</dbReference>
<keyword evidence="3" id="KW-0539">Nucleus</keyword>
<dbReference type="PANTHER" id="PTHR12940">
    <property type="entry name" value="ES-2 PROTEIN - RELATED"/>
    <property type="match status" value="1"/>
</dbReference>
<evidence type="ECO:0000256" key="2">
    <source>
        <dbReference type="ARBA" id="ARBA00009072"/>
    </source>
</evidence>
<dbReference type="AlphaFoldDB" id="A0A067U188"/>
<dbReference type="EMBL" id="KL142367">
    <property type="protein sequence ID" value="KDR85108.1"/>
    <property type="molecule type" value="Genomic_DNA"/>
</dbReference>
<feature type="compositionally biased region" description="Basic and acidic residues" evidence="4">
    <location>
        <begin position="468"/>
        <end position="478"/>
    </location>
</feature>
<evidence type="ECO:0000256" key="4">
    <source>
        <dbReference type="SAM" id="MobiDB-lite"/>
    </source>
</evidence>
<feature type="region of interest" description="Disordered" evidence="4">
    <location>
        <begin position="293"/>
        <end position="350"/>
    </location>
</feature>
<feature type="region of interest" description="Disordered" evidence="4">
    <location>
        <begin position="410"/>
        <end position="444"/>
    </location>
</feature>
<comment type="similarity">
    <text evidence="2">Belongs to the ESS2 family.</text>
</comment>
<evidence type="ECO:0000256" key="1">
    <source>
        <dbReference type="ARBA" id="ARBA00004123"/>
    </source>
</evidence>
<name>A0A067U188_GALM3</name>
<keyword evidence="6" id="KW-1185">Reference proteome</keyword>
<evidence type="ECO:0008006" key="7">
    <source>
        <dbReference type="Google" id="ProtNLM"/>
    </source>
</evidence>
<evidence type="ECO:0000313" key="6">
    <source>
        <dbReference type="Proteomes" id="UP000027222"/>
    </source>
</evidence>
<dbReference type="InterPro" id="IPR019148">
    <property type="entry name" value="Nuclear_protein_DGCR14_ESS-2"/>
</dbReference>
<dbReference type="HOGENOM" id="CLU_024820_2_0_1"/>
<protein>
    <recommendedName>
        <fullName evidence="7">Nuclear protein DGCR14</fullName>
    </recommendedName>
</protein>
<feature type="region of interest" description="Disordered" evidence="4">
    <location>
        <begin position="75"/>
        <end position="108"/>
    </location>
</feature>
<dbReference type="OrthoDB" id="19679at2759"/>
<feature type="compositionally biased region" description="Basic and acidic residues" evidence="4">
    <location>
        <begin position="485"/>
        <end position="494"/>
    </location>
</feature>
<evidence type="ECO:0000256" key="3">
    <source>
        <dbReference type="ARBA" id="ARBA00023242"/>
    </source>
</evidence>
<comment type="subcellular location">
    <subcellularLocation>
        <location evidence="1">Nucleus</location>
    </subcellularLocation>
</comment>
<gene>
    <name evidence="5" type="ORF">GALMADRAFT_52566</name>
</gene>
<proteinExistence type="inferred from homology"/>